<keyword evidence="2" id="KW-1185">Reference proteome</keyword>
<accession>A0AAP0E849</accession>
<dbReference type="Proteomes" id="UP001420932">
    <property type="component" value="Unassembled WGS sequence"/>
</dbReference>
<organism evidence="1 2">
    <name type="scientific">Stephania yunnanensis</name>
    <dbReference type="NCBI Taxonomy" id="152371"/>
    <lineage>
        <taxon>Eukaryota</taxon>
        <taxon>Viridiplantae</taxon>
        <taxon>Streptophyta</taxon>
        <taxon>Embryophyta</taxon>
        <taxon>Tracheophyta</taxon>
        <taxon>Spermatophyta</taxon>
        <taxon>Magnoliopsida</taxon>
        <taxon>Ranunculales</taxon>
        <taxon>Menispermaceae</taxon>
        <taxon>Menispermoideae</taxon>
        <taxon>Cissampelideae</taxon>
        <taxon>Stephania</taxon>
    </lineage>
</organism>
<proteinExistence type="predicted"/>
<comment type="caution">
    <text evidence="1">The sequence shown here is derived from an EMBL/GenBank/DDBJ whole genome shotgun (WGS) entry which is preliminary data.</text>
</comment>
<sequence length="70" mass="7963">MGSVWGGYVLPTTRPIICIQLLNFLAFPPIAYMLQEHEAHAAEWVDDANLTLPISPWYKDGARRHPDMAR</sequence>
<dbReference type="EMBL" id="JBBNAF010000013">
    <property type="protein sequence ID" value="KAK9087125.1"/>
    <property type="molecule type" value="Genomic_DNA"/>
</dbReference>
<evidence type="ECO:0000313" key="2">
    <source>
        <dbReference type="Proteomes" id="UP001420932"/>
    </source>
</evidence>
<protein>
    <submittedName>
        <fullName evidence="1">Uncharacterized protein</fullName>
    </submittedName>
</protein>
<gene>
    <name evidence="1" type="ORF">Syun_029519</name>
</gene>
<dbReference type="AlphaFoldDB" id="A0AAP0E849"/>
<name>A0AAP0E849_9MAGN</name>
<evidence type="ECO:0000313" key="1">
    <source>
        <dbReference type="EMBL" id="KAK9087125.1"/>
    </source>
</evidence>
<reference evidence="1 2" key="1">
    <citation type="submission" date="2024-01" db="EMBL/GenBank/DDBJ databases">
        <title>Genome assemblies of Stephania.</title>
        <authorList>
            <person name="Yang L."/>
        </authorList>
    </citation>
    <scope>NUCLEOTIDE SEQUENCE [LARGE SCALE GENOMIC DNA]</scope>
    <source>
        <strain evidence="1">YNDBR</strain>
        <tissue evidence="1">Leaf</tissue>
    </source>
</reference>